<evidence type="ECO:0000313" key="1">
    <source>
        <dbReference type="EMBL" id="ERT05989.1"/>
    </source>
</evidence>
<evidence type="ECO:0000313" key="2">
    <source>
        <dbReference type="Proteomes" id="UP000017127"/>
    </source>
</evidence>
<protein>
    <submittedName>
        <fullName evidence="1">Uncharacterized protein</fullName>
    </submittedName>
</protein>
<proteinExistence type="predicted"/>
<reference evidence="1 2" key="1">
    <citation type="journal article" date="2013" name="Front. Microbiol.">
        <title>Comparative genomic analyses of the cyanobacterium, Lyngbya aestuarii BL J, a powerful hydrogen producer.</title>
        <authorList>
            <person name="Kothari A."/>
            <person name="Vaughn M."/>
            <person name="Garcia-Pichel F."/>
        </authorList>
    </citation>
    <scope>NUCLEOTIDE SEQUENCE [LARGE SCALE GENOMIC DNA]</scope>
    <source>
        <strain evidence="1 2">BL J</strain>
    </source>
</reference>
<name>U7QDQ9_9CYAN</name>
<gene>
    <name evidence="1" type="ORF">M595_4010</name>
</gene>
<dbReference type="Proteomes" id="UP000017127">
    <property type="component" value="Unassembled WGS sequence"/>
</dbReference>
<organism evidence="1 2">
    <name type="scientific">Lyngbya aestuarii BL J</name>
    <dbReference type="NCBI Taxonomy" id="1348334"/>
    <lineage>
        <taxon>Bacteria</taxon>
        <taxon>Bacillati</taxon>
        <taxon>Cyanobacteriota</taxon>
        <taxon>Cyanophyceae</taxon>
        <taxon>Oscillatoriophycideae</taxon>
        <taxon>Oscillatoriales</taxon>
        <taxon>Microcoleaceae</taxon>
        <taxon>Lyngbya</taxon>
    </lineage>
</organism>
<dbReference type="AlphaFoldDB" id="U7QDQ9"/>
<accession>U7QDQ9</accession>
<sequence>MLLNARINHCKQLVVCLFLDSLANSNRNYGLMRMLPIFE</sequence>
<dbReference type="EMBL" id="AUZM01000044">
    <property type="protein sequence ID" value="ERT05989.1"/>
    <property type="molecule type" value="Genomic_DNA"/>
</dbReference>
<comment type="caution">
    <text evidence="1">The sequence shown here is derived from an EMBL/GenBank/DDBJ whole genome shotgun (WGS) entry which is preliminary data.</text>
</comment>
<keyword evidence="2" id="KW-1185">Reference proteome</keyword>